<sequence>MCCTYPDVVAASTAWCCGAARERTLAADVDQMSKESFELLLPSPARAWWRLASATIRTGRPSIRRTRGLFLLAPALTPPRVVVLSDP</sequence>
<dbReference type="EMBL" id="ANJA01001756">
    <property type="protein sequence ID" value="ETO74782.1"/>
    <property type="molecule type" value="Genomic_DNA"/>
</dbReference>
<organism evidence="1 2">
    <name type="scientific">Phytophthora nicotianae P1976</name>
    <dbReference type="NCBI Taxonomy" id="1317066"/>
    <lineage>
        <taxon>Eukaryota</taxon>
        <taxon>Sar</taxon>
        <taxon>Stramenopiles</taxon>
        <taxon>Oomycota</taxon>
        <taxon>Peronosporomycetes</taxon>
        <taxon>Peronosporales</taxon>
        <taxon>Peronosporaceae</taxon>
        <taxon>Phytophthora</taxon>
    </lineage>
</organism>
<dbReference type="Proteomes" id="UP000028582">
    <property type="component" value="Unassembled WGS sequence"/>
</dbReference>
<protein>
    <submittedName>
        <fullName evidence="1">Uncharacterized protein</fullName>
    </submittedName>
</protein>
<dbReference type="AlphaFoldDB" id="A0A081A7C1"/>
<proteinExistence type="predicted"/>
<comment type="caution">
    <text evidence="1">The sequence shown here is derived from an EMBL/GenBank/DDBJ whole genome shotgun (WGS) entry which is preliminary data.</text>
</comment>
<name>A0A081A7C1_PHYNI</name>
<evidence type="ECO:0000313" key="2">
    <source>
        <dbReference type="Proteomes" id="UP000028582"/>
    </source>
</evidence>
<reference evidence="1 2" key="1">
    <citation type="submission" date="2013-11" db="EMBL/GenBank/DDBJ databases">
        <title>The Genome Sequence of Phytophthora parasitica P1976.</title>
        <authorList>
            <consortium name="The Broad Institute Genomics Platform"/>
            <person name="Russ C."/>
            <person name="Tyler B."/>
            <person name="Panabieres F."/>
            <person name="Shan W."/>
            <person name="Tripathy S."/>
            <person name="Grunwald N."/>
            <person name="Machado M."/>
            <person name="Johnson C.S."/>
            <person name="Walker B."/>
            <person name="Young S."/>
            <person name="Zeng Q."/>
            <person name="Gargeya S."/>
            <person name="Fitzgerald M."/>
            <person name="Haas B."/>
            <person name="Abouelleil A."/>
            <person name="Allen A.W."/>
            <person name="Alvarado L."/>
            <person name="Arachchi H.M."/>
            <person name="Berlin A.M."/>
            <person name="Chapman S.B."/>
            <person name="Gainer-Dewar J."/>
            <person name="Goldberg J."/>
            <person name="Griggs A."/>
            <person name="Gujja S."/>
            <person name="Hansen M."/>
            <person name="Howarth C."/>
            <person name="Imamovic A."/>
            <person name="Ireland A."/>
            <person name="Larimer J."/>
            <person name="McCowan C."/>
            <person name="Murphy C."/>
            <person name="Pearson M."/>
            <person name="Poon T.W."/>
            <person name="Priest M."/>
            <person name="Roberts A."/>
            <person name="Saif S."/>
            <person name="Shea T."/>
            <person name="Sisk P."/>
            <person name="Sykes S."/>
            <person name="Wortman J."/>
            <person name="Nusbaum C."/>
            <person name="Birren B."/>
        </authorList>
    </citation>
    <scope>NUCLEOTIDE SEQUENCE [LARGE SCALE GENOMIC DNA]</scope>
    <source>
        <strain evidence="1 2">P1976</strain>
    </source>
</reference>
<evidence type="ECO:0000313" key="1">
    <source>
        <dbReference type="EMBL" id="ETO74782.1"/>
    </source>
</evidence>
<accession>A0A081A7C1</accession>
<gene>
    <name evidence="1" type="ORF">F444_09556</name>
</gene>